<name>F7YUP4_9THEM</name>
<dbReference type="SMART" id="SM00987">
    <property type="entry name" value="UreE_C"/>
    <property type="match status" value="1"/>
</dbReference>
<evidence type="ECO:0000256" key="5">
    <source>
        <dbReference type="ARBA" id="ARBA00022485"/>
    </source>
</evidence>
<accession>F7YUP4</accession>
<dbReference type="EC" id="3.2.2.27" evidence="3"/>
<dbReference type="GO" id="GO:0004844">
    <property type="term" value="F:uracil DNA N-glycosylase activity"/>
    <property type="evidence" value="ECO:0007669"/>
    <property type="project" value="UniProtKB-EC"/>
</dbReference>
<organism evidence="13 14">
    <name type="scientific">Pseudothermotoga thermarum DSM 5069</name>
    <dbReference type="NCBI Taxonomy" id="688269"/>
    <lineage>
        <taxon>Bacteria</taxon>
        <taxon>Thermotogati</taxon>
        <taxon>Thermotogota</taxon>
        <taxon>Thermotogae</taxon>
        <taxon>Thermotogales</taxon>
        <taxon>Thermotogaceae</taxon>
        <taxon>Pseudothermotoga</taxon>
    </lineage>
</organism>
<dbReference type="GO" id="GO:0051539">
    <property type="term" value="F:4 iron, 4 sulfur cluster binding"/>
    <property type="evidence" value="ECO:0007669"/>
    <property type="project" value="UniProtKB-KW"/>
</dbReference>
<dbReference type="InterPro" id="IPR036895">
    <property type="entry name" value="Uracil-DNA_glycosylase-like_sf"/>
</dbReference>
<evidence type="ECO:0000256" key="10">
    <source>
        <dbReference type="ARBA" id="ARBA00023014"/>
    </source>
</evidence>
<keyword evidence="5" id="KW-0004">4Fe-4S</keyword>
<evidence type="ECO:0000256" key="9">
    <source>
        <dbReference type="ARBA" id="ARBA00023004"/>
    </source>
</evidence>
<evidence type="ECO:0000256" key="3">
    <source>
        <dbReference type="ARBA" id="ARBA00012030"/>
    </source>
</evidence>
<dbReference type="AlphaFoldDB" id="F7YUP4"/>
<dbReference type="KEGG" id="tta:Theth_0125"/>
<evidence type="ECO:0000259" key="12">
    <source>
        <dbReference type="SMART" id="SM00986"/>
    </source>
</evidence>
<dbReference type="SMART" id="SM00986">
    <property type="entry name" value="UDG"/>
    <property type="match status" value="1"/>
</dbReference>
<keyword evidence="9" id="KW-0408">Iron</keyword>
<evidence type="ECO:0000256" key="1">
    <source>
        <dbReference type="ARBA" id="ARBA00001400"/>
    </source>
</evidence>
<evidence type="ECO:0000256" key="11">
    <source>
        <dbReference type="ARBA" id="ARBA00023204"/>
    </source>
</evidence>
<proteinExistence type="inferred from homology"/>
<dbReference type="GO" id="GO:0006281">
    <property type="term" value="P:DNA repair"/>
    <property type="evidence" value="ECO:0007669"/>
    <property type="project" value="UniProtKB-KW"/>
</dbReference>
<gene>
    <name evidence="13" type="ORF">Theth_0125</name>
</gene>
<dbReference type="HOGENOM" id="CLU_044815_1_3_0"/>
<dbReference type="NCBIfam" id="TIGR00758">
    <property type="entry name" value="UDG_fam4"/>
    <property type="match status" value="1"/>
</dbReference>
<evidence type="ECO:0000256" key="4">
    <source>
        <dbReference type="ARBA" id="ARBA00019403"/>
    </source>
</evidence>
<comment type="catalytic activity">
    <reaction evidence="1">
        <text>Hydrolyzes single-stranded DNA or mismatched double-stranded DNA and polynucleotides, releasing free uracil.</text>
        <dbReference type="EC" id="3.2.2.27"/>
    </reaction>
</comment>
<dbReference type="InterPro" id="IPR005273">
    <property type="entry name" value="Ura-DNA_glyco_family4"/>
</dbReference>
<comment type="similarity">
    <text evidence="2">Belongs to the uracil-DNA glycosylase (UDG) superfamily. Type 4 (UDGa) family.</text>
</comment>
<keyword evidence="10" id="KW-0411">Iron-sulfur</keyword>
<evidence type="ECO:0000256" key="7">
    <source>
        <dbReference type="ARBA" id="ARBA00022763"/>
    </source>
</evidence>
<dbReference type="PATRIC" id="fig|688269.3.peg.127"/>
<dbReference type="InterPro" id="IPR005122">
    <property type="entry name" value="Uracil-DNA_glycosylase-like"/>
</dbReference>
<dbReference type="RefSeq" id="WP_013931453.1">
    <property type="nucleotide sequence ID" value="NC_015707.1"/>
</dbReference>
<evidence type="ECO:0000256" key="2">
    <source>
        <dbReference type="ARBA" id="ARBA00006521"/>
    </source>
</evidence>
<dbReference type="PANTHER" id="PTHR33693:SF1">
    <property type="entry name" value="TYPE-4 URACIL-DNA GLYCOSYLASE"/>
    <property type="match status" value="1"/>
</dbReference>
<evidence type="ECO:0000256" key="6">
    <source>
        <dbReference type="ARBA" id="ARBA00022723"/>
    </source>
</evidence>
<dbReference type="GO" id="GO:0046872">
    <property type="term" value="F:metal ion binding"/>
    <property type="evidence" value="ECO:0007669"/>
    <property type="project" value="UniProtKB-KW"/>
</dbReference>
<dbReference type="STRING" id="688269.Theth_0125"/>
<sequence length="195" mass="22277">MTREELMKIVSERVEKCTACPLWEKRTNVVVGEGSLFAPIMFVGEGPGEEEDKTGRPFVGKAGQLLTKILESVQLRREDVYICNVVKCRPPENRVPTAEEQKACGHFLYAQIMIVDPVYIVPLGSTALSFFLGQNVSITEYRGKEIEWKGGKILFPMFHPSYLLRNPSKEKGSPKDLTWQDIKKVRMFYDSCKRR</sequence>
<dbReference type="Pfam" id="PF03167">
    <property type="entry name" value="UDG"/>
    <property type="match status" value="1"/>
</dbReference>
<feature type="domain" description="Uracil-DNA glycosylase-like" evidence="12">
    <location>
        <begin position="31"/>
        <end position="183"/>
    </location>
</feature>
<keyword evidence="8" id="KW-0378">Hydrolase</keyword>
<dbReference type="Gene3D" id="3.40.470.10">
    <property type="entry name" value="Uracil-DNA glycosylase-like domain"/>
    <property type="match status" value="1"/>
</dbReference>
<keyword evidence="6" id="KW-0479">Metal-binding</keyword>
<dbReference type="EMBL" id="CP002351">
    <property type="protein sequence ID" value="AEH50229.1"/>
    <property type="molecule type" value="Genomic_DNA"/>
</dbReference>
<keyword evidence="7" id="KW-0227">DNA damage</keyword>
<dbReference type="CDD" id="cd10030">
    <property type="entry name" value="UDG-F4_TTUDGA_SPO1dp_like"/>
    <property type="match status" value="1"/>
</dbReference>
<protein>
    <recommendedName>
        <fullName evidence="4">Type-4 uracil-DNA glycosylase</fullName>
        <ecNumber evidence="3">3.2.2.27</ecNumber>
    </recommendedName>
</protein>
<dbReference type="Proteomes" id="UP000006804">
    <property type="component" value="Chromosome"/>
</dbReference>
<keyword evidence="14" id="KW-1185">Reference proteome</keyword>
<dbReference type="eggNOG" id="COG1573">
    <property type="taxonomic scope" value="Bacteria"/>
</dbReference>
<evidence type="ECO:0000313" key="14">
    <source>
        <dbReference type="Proteomes" id="UP000006804"/>
    </source>
</evidence>
<dbReference type="OrthoDB" id="5290748at2"/>
<dbReference type="SUPFAM" id="SSF52141">
    <property type="entry name" value="Uracil-DNA glycosylase-like"/>
    <property type="match status" value="1"/>
</dbReference>
<dbReference type="InterPro" id="IPR051536">
    <property type="entry name" value="UDG_Type-4/5"/>
</dbReference>
<keyword evidence="11" id="KW-0234">DNA repair</keyword>
<evidence type="ECO:0000256" key="8">
    <source>
        <dbReference type="ARBA" id="ARBA00022801"/>
    </source>
</evidence>
<dbReference type="PANTHER" id="PTHR33693">
    <property type="entry name" value="TYPE-5 URACIL-DNA GLYCOSYLASE"/>
    <property type="match status" value="1"/>
</dbReference>
<evidence type="ECO:0000313" key="13">
    <source>
        <dbReference type="EMBL" id="AEH50229.1"/>
    </source>
</evidence>
<reference evidence="13 14" key="1">
    <citation type="submission" date="2010-11" db="EMBL/GenBank/DDBJ databases">
        <title>The complete genome of Thermotoga thermarum DSM 5069.</title>
        <authorList>
            <consortium name="US DOE Joint Genome Institute (JGI-PGF)"/>
            <person name="Lucas S."/>
            <person name="Copeland A."/>
            <person name="Lapidus A."/>
            <person name="Bruce D."/>
            <person name="Goodwin L."/>
            <person name="Pitluck S."/>
            <person name="Kyrpides N."/>
            <person name="Mavromatis K."/>
            <person name="Ivanova N."/>
            <person name="Zeytun A."/>
            <person name="Brettin T."/>
            <person name="Detter J.C."/>
            <person name="Tapia R."/>
            <person name="Han C."/>
            <person name="Land M."/>
            <person name="Hauser L."/>
            <person name="Markowitz V."/>
            <person name="Cheng J.-F."/>
            <person name="Hugenholtz P."/>
            <person name="Woyke T."/>
            <person name="Wu D."/>
            <person name="Spring S."/>
            <person name="Schroeder M."/>
            <person name="Brambilla E."/>
            <person name="Klenk H.-P."/>
            <person name="Eisen J.A."/>
        </authorList>
    </citation>
    <scope>NUCLEOTIDE SEQUENCE [LARGE SCALE GENOMIC DNA]</scope>
    <source>
        <strain evidence="13 14">DSM 5069</strain>
    </source>
</reference>